<evidence type="ECO:0008006" key="4">
    <source>
        <dbReference type="Google" id="ProtNLM"/>
    </source>
</evidence>
<feature type="transmembrane region" description="Helical" evidence="1">
    <location>
        <begin position="117"/>
        <end position="137"/>
    </location>
</feature>
<keyword evidence="1" id="KW-1133">Transmembrane helix</keyword>
<feature type="transmembrane region" description="Helical" evidence="1">
    <location>
        <begin position="7"/>
        <end position="33"/>
    </location>
</feature>
<feature type="transmembrane region" description="Helical" evidence="1">
    <location>
        <begin position="149"/>
        <end position="170"/>
    </location>
</feature>
<proteinExistence type="predicted"/>
<organism evidence="2 3">
    <name type="scientific">Chengkuizengella axinellae</name>
    <dbReference type="NCBI Taxonomy" id="3064388"/>
    <lineage>
        <taxon>Bacteria</taxon>
        <taxon>Bacillati</taxon>
        <taxon>Bacillota</taxon>
        <taxon>Bacilli</taxon>
        <taxon>Bacillales</taxon>
        <taxon>Paenibacillaceae</taxon>
        <taxon>Chengkuizengella</taxon>
    </lineage>
</organism>
<gene>
    <name evidence="2" type="ORF">Q5Y73_17800</name>
</gene>
<feature type="transmembrane region" description="Helical" evidence="1">
    <location>
        <begin position="45"/>
        <end position="66"/>
    </location>
</feature>
<protein>
    <recommendedName>
        <fullName evidence="4">ABC transporter permease</fullName>
    </recommendedName>
</protein>
<keyword evidence="1" id="KW-0472">Membrane</keyword>
<comment type="caution">
    <text evidence="2">The sequence shown here is derived from an EMBL/GenBank/DDBJ whole genome shotgun (WGS) entry which is preliminary data.</text>
</comment>
<feature type="transmembrane region" description="Helical" evidence="1">
    <location>
        <begin position="190"/>
        <end position="212"/>
    </location>
</feature>
<name>A0ABT9J2X1_9BACL</name>
<evidence type="ECO:0000313" key="2">
    <source>
        <dbReference type="EMBL" id="MDP5275956.1"/>
    </source>
</evidence>
<reference evidence="2 3" key="1">
    <citation type="submission" date="2023-08" db="EMBL/GenBank/DDBJ databases">
        <authorList>
            <person name="Park J.-S."/>
        </authorList>
    </citation>
    <scope>NUCLEOTIDE SEQUENCE [LARGE SCALE GENOMIC DNA]</scope>
    <source>
        <strain evidence="2 3">2205SS18-9</strain>
    </source>
</reference>
<sequence length="220" mass="25637">MKIKKVIIGFIFGILFWFICINPFKIFGAFYAWTYFGYFPYFLENTWIIFTSILTFIITLIFLKFYPSQNKPSNKRSWIIRFIFIWSMIYFCGTIVVITVVTLVRGGINILFMGESWLFYATIIPFILTFVCLSLYLPQTKLSNKRLWIISFICSWSIILFSGTIGALIGETIVRGGTDTINFDGTLIWGTIYSFILLPFAAPVGYILIRFFSFIIRKVK</sequence>
<evidence type="ECO:0000256" key="1">
    <source>
        <dbReference type="SAM" id="Phobius"/>
    </source>
</evidence>
<keyword evidence="1" id="KW-0812">Transmembrane</keyword>
<accession>A0ABT9J2X1</accession>
<dbReference type="RefSeq" id="WP_305993268.1">
    <property type="nucleotide sequence ID" value="NZ_JAVAMP010000011.1"/>
</dbReference>
<feature type="transmembrane region" description="Helical" evidence="1">
    <location>
        <begin position="78"/>
        <end position="105"/>
    </location>
</feature>
<evidence type="ECO:0000313" key="3">
    <source>
        <dbReference type="Proteomes" id="UP001231941"/>
    </source>
</evidence>
<keyword evidence="3" id="KW-1185">Reference proteome</keyword>
<dbReference type="EMBL" id="JAVAMP010000011">
    <property type="protein sequence ID" value="MDP5275956.1"/>
    <property type="molecule type" value="Genomic_DNA"/>
</dbReference>
<dbReference type="Proteomes" id="UP001231941">
    <property type="component" value="Unassembled WGS sequence"/>
</dbReference>